<dbReference type="Proteomes" id="UP000030645">
    <property type="component" value="Unassembled WGS sequence"/>
</dbReference>
<evidence type="ECO:0000256" key="1">
    <source>
        <dbReference type="SAM" id="MobiDB-lite"/>
    </source>
</evidence>
<protein>
    <submittedName>
        <fullName evidence="2">Uncharacterized protein</fullName>
    </submittedName>
</protein>
<dbReference type="EMBL" id="KE344145">
    <property type="protein sequence ID" value="EXB53986.1"/>
    <property type="molecule type" value="Genomic_DNA"/>
</dbReference>
<organism evidence="2 3">
    <name type="scientific">Morus notabilis</name>
    <dbReference type="NCBI Taxonomy" id="981085"/>
    <lineage>
        <taxon>Eukaryota</taxon>
        <taxon>Viridiplantae</taxon>
        <taxon>Streptophyta</taxon>
        <taxon>Embryophyta</taxon>
        <taxon>Tracheophyta</taxon>
        <taxon>Spermatophyta</taxon>
        <taxon>Magnoliopsida</taxon>
        <taxon>eudicotyledons</taxon>
        <taxon>Gunneridae</taxon>
        <taxon>Pentapetalae</taxon>
        <taxon>rosids</taxon>
        <taxon>fabids</taxon>
        <taxon>Rosales</taxon>
        <taxon>Moraceae</taxon>
        <taxon>Moreae</taxon>
        <taxon>Morus</taxon>
    </lineage>
</organism>
<dbReference type="AlphaFoldDB" id="W9R3Z8"/>
<feature type="region of interest" description="Disordered" evidence="1">
    <location>
        <begin position="44"/>
        <end position="67"/>
    </location>
</feature>
<reference evidence="3" key="1">
    <citation type="submission" date="2013-01" db="EMBL/GenBank/DDBJ databases">
        <title>Draft Genome Sequence of a Mulberry Tree, Morus notabilis C.K. Schneid.</title>
        <authorList>
            <person name="He N."/>
            <person name="Zhao S."/>
        </authorList>
    </citation>
    <scope>NUCLEOTIDE SEQUENCE</scope>
</reference>
<accession>W9R3Z8</accession>
<feature type="compositionally biased region" description="Polar residues" evidence="1">
    <location>
        <begin position="44"/>
        <end position="56"/>
    </location>
</feature>
<sequence length="67" mass="7697">MQPQKQDDRPLLDETLFVNAQMPKMNEPHWRAFRVYVMTLTSAETLDGPTATTENSEFLPDDRARSG</sequence>
<evidence type="ECO:0000313" key="2">
    <source>
        <dbReference type="EMBL" id="EXB53986.1"/>
    </source>
</evidence>
<name>W9R3Z8_9ROSA</name>
<evidence type="ECO:0000313" key="3">
    <source>
        <dbReference type="Proteomes" id="UP000030645"/>
    </source>
</evidence>
<proteinExistence type="predicted"/>
<gene>
    <name evidence="2" type="ORF">L484_022955</name>
</gene>
<keyword evidence="3" id="KW-1185">Reference proteome</keyword>